<evidence type="ECO:0000313" key="2">
    <source>
        <dbReference type="EMBL" id="CAH2250631.1"/>
    </source>
</evidence>
<feature type="compositionally biased region" description="Polar residues" evidence="1">
    <location>
        <begin position="12"/>
        <end position="29"/>
    </location>
</feature>
<name>A0AAD1REX7_PELCU</name>
<proteinExistence type="predicted"/>
<gene>
    <name evidence="2" type="ORF">PECUL_23A045173</name>
</gene>
<dbReference type="AlphaFoldDB" id="A0AAD1REX7"/>
<accession>A0AAD1REX7</accession>
<evidence type="ECO:0000313" key="3">
    <source>
        <dbReference type="Proteomes" id="UP001295444"/>
    </source>
</evidence>
<sequence>MSHHKGKGDQASFFTSKHQNKQPTLQAGLQDSDLESRDSQESCSLLPPSQDGEGYFTPTILQKMLYAQSKQLLTQFQSSLTEIKQEICDIGDRTAHLETKLEQQVSSHGSLAIRAQQLEKHLSSNDAKLTDFEDRSHRNNLRLRGNSGGE</sequence>
<reference evidence="2" key="1">
    <citation type="submission" date="2022-03" db="EMBL/GenBank/DDBJ databases">
        <authorList>
            <person name="Alioto T."/>
            <person name="Alioto T."/>
            <person name="Gomez Garrido J."/>
        </authorList>
    </citation>
    <scope>NUCLEOTIDE SEQUENCE</scope>
</reference>
<feature type="region of interest" description="Disordered" evidence="1">
    <location>
        <begin position="1"/>
        <end position="54"/>
    </location>
</feature>
<protein>
    <submittedName>
        <fullName evidence="2">Uncharacterized protein</fullName>
    </submittedName>
</protein>
<evidence type="ECO:0000256" key="1">
    <source>
        <dbReference type="SAM" id="MobiDB-lite"/>
    </source>
</evidence>
<dbReference type="Proteomes" id="UP001295444">
    <property type="component" value="Chromosome 02"/>
</dbReference>
<dbReference type="EMBL" id="OW240913">
    <property type="protein sequence ID" value="CAH2250631.1"/>
    <property type="molecule type" value="Genomic_DNA"/>
</dbReference>
<organism evidence="2 3">
    <name type="scientific">Pelobates cultripes</name>
    <name type="common">Western spadefoot toad</name>
    <dbReference type="NCBI Taxonomy" id="61616"/>
    <lineage>
        <taxon>Eukaryota</taxon>
        <taxon>Metazoa</taxon>
        <taxon>Chordata</taxon>
        <taxon>Craniata</taxon>
        <taxon>Vertebrata</taxon>
        <taxon>Euteleostomi</taxon>
        <taxon>Amphibia</taxon>
        <taxon>Batrachia</taxon>
        <taxon>Anura</taxon>
        <taxon>Pelobatoidea</taxon>
        <taxon>Pelobatidae</taxon>
        <taxon>Pelobates</taxon>
    </lineage>
</organism>
<keyword evidence="3" id="KW-1185">Reference proteome</keyword>